<dbReference type="GO" id="GO:0016887">
    <property type="term" value="F:ATP hydrolysis activity"/>
    <property type="evidence" value="ECO:0007669"/>
    <property type="project" value="InterPro"/>
</dbReference>
<feature type="domain" description="ATPase AAA-type core" evidence="1">
    <location>
        <begin position="29"/>
        <end position="277"/>
    </location>
</feature>
<dbReference type="InterPro" id="IPR027417">
    <property type="entry name" value="P-loop_NTPase"/>
</dbReference>
<dbReference type="Gene3D" id="3.40.50.300">
    <property type="entry name" value="P-loop containing nucleotide triphosphate hydrolases"/>
    <property type="match status" value="1"/>
</dbReference>
<proteinExistence type="predicted"/>
<comment type="caution">
    <text evidence="2">The sequence shown here is derived from an EMBL/GenBank/DDBJ whole genome shotgun (WGS) entry which is preliminary data.</text>
</comment>
<dbReference type="PANTHER" id="PTHR43581:SF4">
    <property type="entry name" value="ATP_GTP PHOSPHATASE"/>
    <property type="match status" value="1"/>
</dbReference>
<accession>A0A317CHD2</accession>
<dbReference type="PANTHER" id="PTHR43581">
    <property type="entry name" value="ATP/GTP PHOSPHATASE"/>
    <property type="match status" value="1"/>
</dbReference>
<dbReference type="OrthoDB" id="3322489at2"/>
<dbReference type="AlphaFoldDB" id="A0A317CHD2"/>
<evidence type="ECO:0000313" key="3">
    <source>
        <dbReference type="Proteomes" id="UP000245539"/>
    </source>
</evidence>
<dbReference type="EMBL" id="QGKM01000043">
    <property type="protein sequence ID" value="PWQ95652.1"/>
    <property type="molecule type" value="Genomic_DNA"/>
</dbReference>
<dbReference type="GO" id="GO:0005524">
    <property type="term" value="F:ATP binding"/>
    <property type="evidence" value="ECO:0007669"/>
    <property type="project" value="InterPro"/>
</dbReference>
<dbReference type="SUPFAM" id="SSF52540">
    <property type="entry name" value="P-loop containing nucleoside triphosphate hydrolases"/>
    <property type="match status" value="1"/>
</dbReference>
<sequence>MSEHFAKYIKIGRYKCFDGFSAEGFQRVNLISGKNNVGKTALMEALYATLLAKDIPNLFSSLWLLHQYRNRADSIQQKLTSEVTSSHIKNNAEILDSKTNLNEITFEYQQPKLEKHYLCRINDEETVFKESELNISAILSSIKKVEGASFIPSVRDSQADIIAAYARIQEKDRESEVNTFISRFDDSIENIKVIGDSVQCKVPTRSGGFEYRPLNEFGDGLRHYLSVIAEMFAAENEYIFIDELDNGIHYTLLDQLWEIILTLSKELNVQVFATTHSKECIESYCRTAGKLDEQDVSLITMVKNKEQQIKAIVRDFDMLTDSIRDNREVRGW</sequence>
<organism evidence="2 3">
    <name type="scientific">Leucothrix pacifica</name>
    <dbReference type="NCBI Taxonomy" id="1247513"/>
    <lineage>
        <taxon>Bacteria</taxon>
        <taxon>Pseudomonadati</taxon>
        <taxon>Pseudomonadota</taxon>
        <taxon>Gammaproteobacteria</taxon>
        <taxon>Thiotrichales</taxon>
        <taxon>Thiotrichaceae</taxon>
        <taxon>Leucothrix</taxon>
    </lineage>
</organism>
<dbReference type="InterPro" id="IPR051396">
    <property type="entry name" value="Bact_Antivir_Def_Nuclease"/>
</dbReference>
<evidence type="ECO:0000313" key="2">
    <source>
        <dbReference type="EMBL" id="PWQ95652.1"/>
    </source>
</evidence>
<dbReference type="Pfam" id="PF13304">
    <property type="entry name" value="AAA_21"/>
    <property type="match status" value="1"/>
</dbReference>
<name>A0A317CHD2_9GAMM</name>
<keyword evidence="3" id="KW-1185">Reference proteome</keyword>
<dbReference type="Proteomes" id="UP000245539">
    <property type="component" value="Unassembled WGS sequence"/>
</dbReference>
<dbReference type="RefSeq" id="WP_109838408.1">
    <property type="nucleotide sequence ID" value="NZ_QGKM01000043.1"/>
</dbReference>
<reference evidence="2 3" key="1">
    <citation type="submission" date="2018-05" db="EMBL/GenBank/DDBJ databases">
        <title>Leucothrix arctica sp. nov., isolated from Arctic seawater.</title>
        <authorList>
            <person name="Choi A."/>
            <person name="Baek K."/>
        </authorList>
    </citation>
    <scope>NUCLEOTIDE SEQUENCE [LARGE SCALE GENOMIC DNA]</scope>
    <source>
        <strain evidence="2 3">JCM 18388</strain>
    </source>
</reference>
<evidence type="ECO:0000259" key="1">
    <source>
        <dbReference type="Pfam" id="PF13304"/>
    </source>
</evidence>
<gene>
    <name evidence="2" type="ORF">DKW60_14650</name>
</gene>
<dbReference type="InterPro" id="IPR003959">
    <property type="entry name" value="ATPase_AAA_core"/>
</dbReference>
<protein>
    <recommendedName>
        <fullName evidence="1">ATPase AAA-type core domain-containing protein</fullName>
    </recommendedName>
</protein>